<evidence type="ECO:0000313" key="2">
    <source>
        <dbReference type="EMBL" id="MFD1460802.1"/>
    </source>
</evidence>
<keyword evidence="1" id="KW-0472">Membrane</keyword>
<protein>
    <submittedName>
        <fullName evidence="2">Uncharacterized protein</fullName>
    </submittedName>
</protein>
<evidence type="ECO:0000256" key="1">
    <source>
        <dbReference type="SAM" id="Phobius"/>
    </source>
</evidence>
<keyword evidence="1" id="KW-1133">Transmembrane helix</keyword>
<comment type="caution">
    <text evidence="2">The sequence shown here is derived from an EMBL/GenBank/DDBJ whole genome shotgun (WGS) entry which is preliminary data.</text>
</comment>
<dbReference type="RefSeq" id="WP_229523568.1">
    <property type="nucleotide sequence ID" value="NZ_JAFFQR010000029.1"/>
</dbReference>
<name>A0ABW4D7W2_9BACL</name>
<proteinExistence type="predicted"/>
<evidence type="ECO:0000313" key="3">
    <source>
        <dbReference type="Proteomes" id="UP001597340"/>
    </source>
</evidence>
<sequence>MEFHNIRSRLIWFLLIAVTLPLLLSMTMTFLLTKQSLREQATHENERLIFQGITNLDNYLQGLNRASIGVYNDPHFLRNLAKIPDDYRAVAENYTTLQTMLNASPGIDQVYLHSFQAGQSTLITSTLPLWEFRLTPFPGLYSLQFFRIIHTAVTYEAFVRLFSGFLYRT</sequence>
<keyword evidence="3" id="KW-1185">Reference proteome</keyword>
<dbReference type="Proteomes" id="UP001597340">
    <property type="component" value="Unassembled WGS sequence"/>
</dbReference>
<gene>
    <name evidence="2" type="ORF">ACFQ5D_04935</name>
</gene>
<keyword evidence="1" id="KW-0812">Transmembrane</keyword>
<feature type="transmembrane region" description="Helical" evidence="1">
    <location>
        <begin position="12"/>
        <end position="32"/>
    </location>
</feature>
<organism evidence="2 3">
    <name type="scientific">Paenibacillus farraposensis</name>
    <dbReference type="NCBI Taxonomy" id="2807095"/>
    <lineage>
        <taxon>Bacteria</taxon>
        <taxon>Bacillati</taxon>
        <taxon>Bacillota</taxon>
        <taxon>Bacilli</taxon>
        <taxon>Bacillales</taxon>
        <taxon>Paenibacillaceae</taxon>
        <taxon>Paenibacillus</taxon>
    </lineage>
</organism>
<reference evidence="3" key="1">
    <citation type="journal article" date="2019" name="Int. J. Syst. Evol. Microbiol.">
        <title>The Global Catalogue of Microorganisms (GCM) 10K type strain sequencing project: providing services to taxonomists for standard genome sequencing and annotation.</title>
        <authorList>
            <consortium name="The Broad Institute Genomics Platform"/>
            <consortium name="The Broad Institute Genome Sequencing Center for Infectious Disease"/>
            <person name="Wu L."/>
            <person name="Ma J."/>
        </authorList>
    </citation>
    <scope>NUCLEOTIDE SEQUENCE [LARGE SCALE GENOMIC DNA]</scope>
    <source>
        <strain evidence="3">CCM 9147</strain>
    </source>
</reference>
<accession>A0ABW4D7W2</accession>
<dbReference type="EMBL" id="JBHTNZ010000004">
    <property type="protein sequence ID" value="MFD1460802.1"/>
    <property type="molecule type" value="Genomic_DNA"/>
</dbReference>